<feature type="compositionally biased region" description="Pro residues" evidence="4">
    <location>
        <begin position="45"/>
        <end position="61"/>
    </location>
</feature>
<feature type="chain" id="PRO_5039300301" evidence="5">
    <location>
        <begin position="22"/>
        <end position="526"/>
    </location>
</feature>
<keyword evidence="2 5" id="KW-0732">Signal</keyword>
<dbReference type="Pfam" id="PF08386">
    <property type="entry name" value="Abhydrolase_4"/>
    <property type="match status" value="1"/>
</dbReference>
<evidence type="ECO:0000313" key="8">
    <source>
        <dbReference type="Proteomes" id="UP000326907"/>
    </source>
</evidence>
<dbReference type="PANTHER" id="PTHR43248:SF29">
    <property type="entry name" value="TRIPEPTIDYL AMINOPEPTIDASE"/>
    <property type="match status" value="1"/>
</dbReference>
<dbReference type="Proteomes" id="UP000326907">
    <property type="component" value="Unassembled WGS sequence"/>
</dbReference>
<feature type="region of interest" description="Disordered" evidence="4">
    <location>
        <begin position="28"/>
        <end position="86"/>
    </location>
</feature>
<evidence type="ECO:0000256" key="1">
    <source>
        <dbReference type="ARBA" id="ARBA00010088"/>
    </source>
</evidence>
<dbReference type="PROSITE" id="PS51257">
    <property type="entry name" value="PROKAR_LIPOPROTEIN"/>
    <property type="match status" value="1"/>
</dbReference>
<dbReference type="InterPro" id="IPR051601">
    <property type="entry name" value="Serine_prot/Carboxylest_S33"/>
</dbReference>
<evidence type="ECO:0000313" key="7">
    <source>
        <dbReference type="EMBL" id="KAB2588223.1"/>
    </source>
</evidence>
<evidence type="ECO:0000256" key="4">
    <source>
        <dbReference type="SAM" id="MobiDB-lite"/>
    </source>
</evidence>
<name>A0A5N5EDX7_9ACTN</name>
<keyword evidence="3 7" id="KW-0378">Hydrolase</keyword>
<organism evidence="7 8">
    <name type="scientific">Streptomyces arboris</name>
    <dbReference type="NCBI Taxonomy" id="2600619"/>
    <lineage>
        <taxon>Bacteria</taxon>
        <taxon>Bacillati</taxon>
        <taxon>Actinomycetota</taxon>
        <taxon>Actinomycetes</taxon>
        <taxon>Kitasatosporales</taxon>
        <taxon>Streptomycetaceae</taxon>
        <taxon>Streptomyces</taxon>
    </lineage>
</organism>
<dbReference type="AlphaFoldDB" id="A0A5N5EDX7"/>
<dbReference type="EMBL" id="VYUA01000055">
    <property type="protein sequence ID" value="KAB2588223.1"/>
    <property type="molecule type" value="Genomic_DNA"/>
</dbReference>
<dbReference type="SUPFAM" id="SSF53474">
    <property type="entry name" value="alpha/beta-Hydrolases"/>
    <property type="match status" value="1"/>
</dbReference>
<dbReference type="InterPro" id="IPR029058">
    <property type="entry name" value="AB_hydrolase_fold"/>
</dbReference>
<feature type="compositionally biased region" description="Basic and acidic residues" evidence="4">
    <location>
        <begin position="30"/>
        <end position="40"/>
    </location>
</feature>
<comment type="similarity">
    <text evidence="1">Belongs to the peptidase S33 family.</text>
</comment>
<feature type="signal peptide" evidence="5">
    <location>
        <begin position="1"/>
        <end position="21"/>
    </location>
</feature>
<dbReference type="GO" id="GO:0016787">
    <property type="term" value="F:hydrolase activity"/>
    <property type="evidence" value="ECO:0007669"/>
    <property type="project" value="UniProtKB-KW"/>
</dbReference>
<evidence type="ECO:0000259" key="6">
    <source>
        <dbReference type="Pfam" id="PF08386"/>
    </source>
</evidence>
<protein>
    <submittedName>
        <fullName evidence="7">Alpha/beta hydrolase</fullName>
    </submittedName>
</protein>
<dbReference type="InterPro" id="IPR013595">
    <property type="entry name" value="Pept_S33_TAP-like_C"/>
</dbReference>
<keyword evidence="8" id="KW-1185">Reference proteome</keyword>
<accession>A0A5N5EDX7</accession>
<reference evidence="7 8" key="1">
    <citation type="submission" date="2019-09" db="EMBL/GenBank/DDBJ databases">
        <authorList>
            <person name="Liu P."/>
        </authorList>
    </citation>
    <scope>NUCLEOTIDE SEQUENCE [LARGE SCALE GENOMIC DNA]</scope>
    <source>
        <strain evidence="7 8">TRM68085</strain>
    </source>
</reference>
<dbReference type="PANTHER" id="PTHR43248">
    <property type="entry name" value="2-SUCCINYL-6-HYDROXY-2,4-CYCLOHEXADIENE-1-CARBOXYLATE SYNTHASE"/>
    <property type="match status" value="1"/>
</dbReference>
<proteinExistence type="inferred from homology"/>
<feature type="domain" description="Peptidase S33 tripeptidyl aminopeptidase-like C-terminal" evidence="6">
    <location>
        <begin position="421"/>
        <end position="525"/>
    </location>
</feature>
<evidence type="ECO:0000256" key="2">
    <source>
        <dbReference type="ARBA" id="ARBA00022729"/>
    </source>
</evidence>
<comment type="caution">
    <text evidence="7">The sequence shown here is derived from an EMBL/GenBank/DDBJ whole genome shotgun (WGS) entry which is preliminary data.</text>
</comment>
<sequence>MRAHRRVLQAGAGLVAAGLLAGCALLSSEPEQREPADGRPGDTAAPPPPGLKETPKTPPLPAALTSQRPDWQRCTAPRGGSAPGSDWRCTSVEVPLDYAKPSGETIAVALIRKQARDKDRRLGSMLFNFGGPGGSGVEILPRAASSYEKLNSRYDLVGFDPRGVAASSGVNCRTDKEQEQAFRSVDLTPDTAAEEAAFIKDGADFGAGCQRRSGKVLPHVGTTNAARDLDLIREVLGDDKLSYFGFSYGTELGGTYAHIFPHNVGRTVLDAVVDPTADGIGHARNQATGFQRALDNYLKDRGENPKAASERIARLLARIDRKPLPTASGRELTESLAVTGIVTPLYSQSGWPALTAALDEAENKGTGDGLLRLADSYNGRDENGRYDTQAHSQRAISCADSQARPTVDEARALLPEFRRLSPVFGPFLAWDTAGWCAQWPVDGEHETPETSAPGAGPILVIGTTGDPATPYEGAQRMADELGKGVGIMLTNKGEGHGAYGESECVTRAVDGYFLDGKVPQDGTTCG</sequence>
<dbReference type="Gene3D" id="3.40.50.1820">
    <property type="entry name" value="alpha/beta hydrolase"/>
    <property type="match status" value="1"/>
</dbReference>
<evidence type="ECO:0000256" key="5">
    <source>
        <dbReference type="SAM" id="SignalP"/>
    </source>
</evidence>
<evidence type="ECO:0000256" key="3">
    <source>
        <dbReference type="ARBA" id="ARBA00022801"/>
    </source>
</evidence>
<dbReference type="RefSeq" id="WP_151513618.1">
    <property type="nucleotide sequence ID" value="NZ_JBMVCA010000005.1"/>
</dbReference>
<gene>
    <name evidence="7" type="ORF">F5983_33590</name>
</gene>